<reference evidence="1 2" key="1">
    <citation type="submission" date="2016-06" db="EMBL/GenBank/DDBJ databases">
        <title>Living apart together: crosstalk between the core and supernumerary genomes in a fungal plant pathogen.</title>
        <authorList>
            <person name="Vanheule A."/>
            <person name="Audenaert K."/>
            <person name="Warris S."/>
            <person name="Van De Geest H."/>
            <person name="Schijlen E."/>
            <person name="Hofte M."/>
            <person name="De Saeger S."/>
            <person name="Haesaert G."/>
            <person name="Waalwijk C."/>
            <person name="Van Der Lee T."/>
        </authorList>
    </citation>
    <scope>NUCLEOTIDE SEQUENCE [LARGE SCALE GENOMIC DNA]</scope>
    <source>
        <strain evidence="1 2">2516</strain>
    </source>
</reference>
<dbReference type="InterPro" id="IPR036396">
    <property type="entry name" value="Cyt_P450_sf"/>
</dbReference>
<dbReference type="AlphaFoldDB" id="A0A1B8A7Y9"/>
<evidence type="ECO:0000313" key="2">
    <source>
        <dbReference type="Proteomes" id="UP000091967"/>
    </source>
</evidence>
<dbReference type="SUPFAM" id="SSF48264">
    <property type="entry name" value="Cytochrome P450"/>
    <property type="match status" value="1"/>
</dbReference>
<accession>A0A1B8A7Y9</accession>
<name>A0A1B8A7Y9_FUSPO</name>
<dbReference type="GO" id="GO:0004497">
    <property type="term" value="F:monooxygenase activity"/>
    <property type="evidence" value="ECO:0007669"/>
    <property type="project" value="InterPro"/>
</dbReference>
<evidence type="ECO:0000313" key="1">
    <source>
        <dbReference type="EMBL" id="OBS16587.1"/>
    </source>
</evidence>
<proteinExistence type="predicted"/>
<organism evidence="1 2">
    <name type="scientific">Fusarium poae</name>
    <dbReference type="NCBI Taxonomy" id="36050"/>
    <lineage>
        <taxon>Eukaryota</taxon>
        <taxon>Fungi</taxon>
        <taxon>Dikarya</taxon>
        <taxon>Ascomycota</taxon>
        <taxon>Pezizomycotina</taxon>
        <taxon>Sordariomycetes</taxon>
        <taxon>Hypocreomycetidae</taxon>
        <taxon>Hypocreales</taxon>
        <taxon>Nectriaceae</taxon>
        <taxon>Fusarium</taxon>
    </lineage>
</organism>
<dbReference type="Proteomes" id="UP000091967">
    <property type="component" value="Unassembled WGS sequence"/>
</dbReference>
<dbReference type="GO" id="GO:0016705">
    <property type="term" value="F:oxidoreductase activity, acting on paired donors, with incorporation or reduction of molecular oxygen"/>
    <property type="evidence" value="ECO:0007669"/>
    <property type="project" value="InterPro"/>
</dbReference>
<keyword evidence="2" id="KW-1185">Reference proteome</keyword>
<dbReference type="GO" id="GO:0005506">
    <property type="term" value="F:iron ion binding"/>
    <property type="evidence" value="ECO:0007669"/>
    <property type="project" value="InterPro"/>
</dbReference>
<protein>
    <submittedName>
        <fullName evidence="1">Uncharacterized protein</fullName>
    </submittedName>
</protein>
<sequence>MKMCSDGLVPDRSGVPVHRGRRATRYQDVDERPLLNSIYYETLRLRVTSTVGRTSIDEGLNLAGGWNVKAGEPIMCTGRLAGLDESFWNTGQPCLLTSLRTLWKPSGLSGFSIVQAAPVSADR</sequence>
<dbReference type="GO" id="GO:0020037">
    <property type="term" value="F:heme binding"/>
    <property type="evidence" value="ECO:0007669"/>
    <property type="project" value="InterPro"/>
</dbReference>
<dbReference type="EMBL" id="LYXU01000078">
    <property type="protein sequence ID" value="OBS16587.1"/>
    <property type="molecule type" value="Genomic_DNA"/>
</dbReference>
<gene>
    <name evidence="1" type="ORF">FPOA_12778</name>
</gene>
<dbReference type="Gene3D" id="1.10.630.10">
    <property type="entry name" value="Cytochrome P450"/>
    <property type="match status" value="1"/>
</dbReference>
<comment type="caution">
    <text evidence="1">The sequence shown here is derived from an EMBL/GenBank/DDBJ whole genome shotgun (WGS) entry which is preliminary data.</text>
</comment>